<dbReference type="KEGG" id="epl:P4G45_08610"/>
<dbReference type="AlphaFoldDB" id="A0AAU7CTY9"/>
<organism evidence="1">
    <name type="scientific">Edaphobacter paludis</name>
    <dbReference type="NCBI Taxonomy" id="3035702"/>
    <lineage>
        <taxon>Bacteria</taxon>
        <taxon>Pseudomonadati</taxon>
        <taxon>Acidobacteriota</taxon>
        <taxon>Terriglobia</taxon>
        <taxon>Terriglobales</taxon>
        <taxon>Acidobacteriaceae</taxon>
        <taxon>Edaphobacter</taxon>
    </lineage>
</organism>
<dbReference type="RefSeq" id="WP_348266070.1">
    <property type="nucleotide sequence ID" value="NZ_CP121194.1"/>
</dbReference>
<accession>A0AAU7D3E5</accession>
<reference evidence="1" key="1">
    <citation type="submission" date="2023-03" db="EMBL/GenBank/DDBJ databases">
        <title>Edaphobacter sp.</title>
        <authorList>
            <person name="Huber K.J."/>
            <person name="Papendorf J."/>
            <person name="Pilke C."/>
            <person name="Bunk B."/>
            <person name="Sproeer C."/>
            <person name="Pester M."/>
        </authorList>
    </citation>
    <scope>NUCLEOTIDE SEQUENCE</scope>
    <source>
        <strain evidence="1">DSM 109919</strain>
        <strain evidence="2">DSM 109920</strain>
    </source>
</reference>
<accession>A0AAU7CTY9</accession>
<evidence type="ECO:0000313" key="2">
    <source>
        <dbReference type="EMBL" id="XBH11865.1"/>
    </source>
</evidence>
<protein>
    <submittedName>
        <fullName evidence="1">Uncharacterized protein</fullName>
    </submittedName>
</protein>
<dbReference type="EMBL" id="CP121195">
    <property type="protein sequence ID" value="XBH11865.1"/>
    <property type="molecule type" value="Genomic_DNA"/>
</dbReference>
<proteinExistence type="predicted"/>
<dbReference type="EMBL" id="CP121194">
    <property type="protein sequence ID" value="XBH08561.1"/>
    <property type="molecule type" value="Genomic_DNA"/>
</dbReference>
<evidence type="ECO:0000313" key="1">
    <source>
        <dbReference type="EMBL" id="XBH08561.1"/>
    </source>
</evidence>
<sequence length="50" mass="5620">MLASVMAMMMTVVMMHRGICRNNGSRQYNECNGTKDQATNLHNISFNPSI</sequence>
<gene>
    <name evidence="1" type="ORF">P4G45_08610</name>
    <name evidence="2" type="ORF">P8936_09060</name>
</gene>
<name>A0AAU7CTY9_9BACT</name>